<dbReference type="Proteomes" id="UP000317685">
    <property type="component" value="Unassembled WGS sequence"/>
</dbReference>
<keyword evidence="1 5" id="KW-0489">Methyltransferase</keyword>
<dbReference type="SUPFAM" id="SSF53335">
    <property type="entry name" value="S-adenosyl-L-methionine-dependent methyltransferases"/>
    <property type="match status" value="1"/>
</dbReference>
<evidence type="ECO:0000256" key="2">
    <source>
        <dbReference type="ARBA" id="ARBA00022679"/>
    </source>
</evidence>
<keyword evidence="3 5" id="KW-0949">S-adenosyl-L-methionine</keyword>
<dbReference type="PROSITE" id="PS00094">
    <property type="entry name" value="C5_MTASE_1"/>
    <property type="match status" value="1"/>
</dbReference>
<comment type="catalytic activity">
    <reaction evidence="7">
        <text>a 2'-deoxycytidine in DNA + S-adenosyl-L-methionine = a 5-methyl-2'-deoxycytidine in DNA + S-adenosyl-L-homocysteine + H(+)</text>
        <dbReference type="Rhea" id="RHEA:13681"/>
        <dbReference type="Rhea" id="RHEA-COMP:11369"/>
        <dbReference type="Rhea" id="RHEA-COMP:11370"/>
        <dbReference type="ChEBI" id="CHEBI:15378"/>
        <dbReference type="ChEBI" id="CHEBI:57856"/>
        <dbReference type="ChEBI" id="CHEBI:59789"/>
        <dbReference type="ChEBI" id="CHEBI:85452"/>
        <dbReference type="ChEBI" id="CHEBI:85454"/>
        <dbReference type="EC" id="2.1.1.37"/>
    </reaction>
</comment>
<keyword evidence="2 5" id="KW-0808">Transferase</keyword>
<accession>A0A561W995</accession>
<dbReference type="PANTHER" id="PTHR10629">
    <property type="entry name" value="CYTOSINE-SPECIFIC METHYLTRANSFERASE"/>
    <property type="match status" value="1"/>
</dbReference>
<evidence type="ECO:0000256" key="3">
    <source>
        <dbReference type="ARBA" id="ARBA00022691"/>
    </source>
</evidence>
<name>A0A561W995_9ACTN</name>
<organism evidence="8 9">
    <name type="scientific">Micromonospora taraxaci</name>
    <dbReference type="NCBI Taxonomy" id="1316803"/>
    <lineage>
        <taxon>Bacteria</taxon>
        <taxon>Bacillati</taxon>
        <taxon>Actinomycetota</taxon>
        <taxon>Actinomycetes</taxon>
        <taxon>Micromonosporales</taxon>
        <taxon>Micromonosporaceae</taxon>
        <taxon>Micromonospora</taxon>
    </lineage>
</organism>
<evidence type="ECO:0000256" key="1">
    <source>
        <dbReference type="ARBA" id="ARBA00022603"/>
    </source>
</evidence>
<dbReference type="EC" id="2.1.1.37" evidence="7"/>
<keyword evidence="9" id="KW-1185">Reference proteome</keyword>
<feature type="active site" evidence="5">
    <location>
        <position position="84"/>
    </location>
</feature>
<evidence type="ECO:0000256" key="6">
    <source>
        <dbReference type="RuleBase" id="RU000416"/>
    </source>
</evidence>
<evidence type="ECO:0000313" key="9">
    <source>
        <dbReference type="Proteomes" id="UP000317685"/>
    </source>
</evidence>
<keyword evidence="4" id="KW-0680">Restriction system</keyword>
<dbReference type="InterPro" id="IPR031303">
    <property type="entry name" value="C5_meth_CS"/>
</dbReference>
<evidence type="ECO:0000256" key="4">
    <source>
        <dbReference type="ARBA" id="ARBA00022747"/>
    </source>
</evidence>
<dbReference type="InterPro" id="IPR050390">
    <property type="entry name" value="C5-Methyltransferase"/>
</dbReference>
<dbReference type="PANTHER" id="PTHR10629:SF52">
    <property type="entry name" value="DNA (CYTOSINE-5)-METHYLTRANSFERASE 1"/>
    <property type="match status" value="1"/>
</dbReference>
<protein>
    <recommendedName>
        <fullName evidence="7">Cytosine-specific methyltransferase</fullName>
        <ecNumber evidence="7">2.1.1.37</ecNumber>
    </recommendedName>
</protein>
<dbReference type="GO" id="GO:0009307">
    <property type="term" value="P:DNA restriction-modification system"/>
    <property type="evidence" value="ECO:0007669"/>
    <property type="project" value="UniProtKB-KW"/>
</dbReference>
<dbReference type="GO" id="GO:0003677">
    <property type="term" value="F:DNA binding"/>
    <property type="evidence" value="ECO:0007669"/>
    <property type="project" value="TreeGrafter"/>
</dbReference>
<dbReference type="GO" id="GO:0003886">
    <property type="term" value="F:DNA (cytosine-5-)-methyltransferase activity"/>
    <property type="evidence" value="ECO:0007669"/>
    <property type="project" value="UniProtKB-EC"/>
</dbReference>
<dbReference type="GO" id="GO:0032259">
    <property type="term" value="P:methylation"/>
    <property type="evidence" value="ECO:0007669"/>
    <property type="project" value="UniProtKB-KW"/>
</dbReference>
<dbReference type="GO" id="GO:0044027">
    <property type="term" value="P:negative regulation of gene expression via chromosomal CpG island methylation"/>
    <property type="evidence" value="ECO:0007669"/>
    <property type="project" value="TreeGrafter"/>
</dbReference>
<dbReference type="NCBIfam" id="TIGR00675">
    <property type="entry name" value="dcm"/>
    <property type="match status" value="1"/>
</dbReference>
<proteinExistence type="inferred from homology"/>
<dbReference type="RefSeq" id="WP_145785339.1">
    <property type="nucleotide sequence ID" value="NZ_VIWZ01000001.1"/>
</dbReference>
<dbReference type="AlphaFoldDB" id="A0A561W995"/>
<gene>
    <name evidence="8" type="ORF">FHU34_115836</name>
</gene>
<sequence length="364" mass="40825">MTNTLQGGSDKLRVVDLFAGCGGLTSGFHSTDRYRTVGAVEFDLAAAATYAANFGEENVYRGDIADWVKGDLPDADVVIGGPPCQGFSSLGKRDIGDPRNSMWRQYVEALVKIRPKAFLLENVPQFERSGQFHSLQEMTEPGGILSSYSLKHKSIVATNFGAAQLRRRFIAIGTLKDYPVIDVPMGSVPREEWRTVRDAIWSLRNSVIPENTELPDSTDQFFDAKVPGVFKASDLDFARKYAEISLERMKYIPPEGDRRSIPRHLLPPCWVDRTDGMDVFARLRWDRPSVTIRTEFFKPEKGRYLHPEEHRALSHHEAALLQGFKDDFKWCGTKIQIARQIGNAVPVELATALASHIAGTLCRR</sequence>
<evidence type="ECO:0000256" key="7">
    <source>
        <dbReference type="RuleBase" id="RU000417"/>
    </source>
</evidence>
<dbReference type="OrthoDB" id="9813719at2"/>
<dbReference type="GeneID" id="300131274"/>
<evidence type="ECO:0000313" key="8">
    <source>
        <dbReference type="EMBL" id="TWG20434.1"/>
    </source>
</evidence>
<comment type="similarity">
    <text evidence="5 6">Belongs to the class I-like SAM-binding methyltransferase superfamily. C5-methyltransferase family.</text>
</comment>
<dbReference type="EMBL" id="VIWZ01000001">
    <property type="protein sequence ID" value="TWG20434.1"/>
    <property type="molecule type" value="Genomic_DNA"/>
</dbReference>
<comment type="caution">
    <text evidence="8">The sequence shown here is derived from an EMBL/GenBank/DDBJ whole genome shotgun (WGS) entry which is preliminary data.</text>
</comment>
<dbReference type="Gene3D" id="3.90.120.10">
    <property type="entry name" value="DNA Methylase, subunit A, domain 2"/>
    <property type="match status" value="1"/>
</dbReference>
<dbReference type="InterPro" id="IPR001525">
    <property type="entry name" value="C5_MeTfrase"/>
</dbReference>
<reference evidence="8 9" key="1">
    <citation type="submission" date="2019-06" db="EMBL/GenBank/DDBJ databases">
        <title>Sequencing the genomes of 1000 actinobacteria strains.</title>
        <authorList>
            <person name="Klenk H.-P."/>
        </authorList>
    </citation>
    <scope>NUCLEOTIDE SEQUENCE [LARGE SCALE GENOMIC DNA]</scope>
    <source>
        <strain evidence="8 9">DSM 45885</strain>
    </source>
</reference>
<dbReference type="InterPro" id="IPR018117">
    <property type="entry name" value="C5_DNA_meth_AS"/>
</dbReference>
<evidence type="ECO:0000256" key="5">
    <source>
        <dbReference type="PROSITE-ProRule" id="PRU01016"/>
    </source>
</evidence>
<dbReference type="Pfam" id="PF00145">
    <property type="entry name" value="DNA_methylase"/>
    <property type="match status" value="1"/>
</dbReference>
<dbReference type="PROSITE" id="PS00095">
    <property type="entry name" value="C5_MTASE_2"/>
    <property type="match status" value="1"/>
</dbReference>
<dbReference type="PROSITE" id="PS51679">
    <property type="entry name" value="SAM_MT_C5"/>
    <property type="match status" value="1"/>
</dbReference>
<dbReference type="Gene3D" id="3.40.50.150">
    <property type="entry name" value="Vaccinia Virus protein VP39"/>
    <property type="match status" value="1"/>
</dbReference>
<dbReference type="PRINTS" id="PR00105">
    <property type="entry name" value="C5METTRFRASE"/>
</dbReference>
<dbReference type="InterPro" id="IPR029063">
    <property type="entry name" value="SAM-dependent_MTases_sf"/>
</dbReference>